<organism evidence="2 3">
    <name type="scientific">Chitinophaga polysaccharea</name>
    <dbReference type="NCBI Taxonomy" id="1293035"/>
    <lineage>
        <taxon>Bacteria</taxon>
        <taxon>Pseudomonadati</taxon>
        <taxon>Bacteroidota</taxon>
        <taxon>Chitinophagia</taxon>
        <taxon>Chitinophagales</taxon>
        <taxon>Chitinophagaceae</taxon>
        <taxon>Chitinophaga</taxon>
    </lineage>
</organism>
<evidence type="ECO:0000256" key="1">
    <source>
        <dbReference type="SAM" id="MobiDB-lite"/>
    </source>
</evidence>
<dbReference type="AlphaFoldDB" id="A0A561PW59"/>
<feature type="region of interest" description="Disordered" evidence="1">
    <location>
        <begin position="111"/>
        <end position="133"/>
    </location>
</feature>
<dbReference type="OrthoDB" id="959050at2"/>
<evidence type="ECO:0000313" key="2">
    <source>
        <dbReference type="EMBL" id="TWF42298.1"/>
    </source>
</evidence>
<dbReference type="EMBL" id="VIWO01000002">
    <property type="protein sequence ID" value="TWF42298.1"/>
    <property type="molecule type" value="Genomic_DNA"/>
</dbReference>
<dbReference type="Proteomes" id="UP000320811">
    <property type="component" value="Unassembled WGS sequence"/>
</dbReference>
<keyword evidence="3" id="KW-1185">Reference proteome</keyword>
<gene>
    <name evidence="2" type="ORF">FHW36_10253</name>
</gene>
<evidence type="ECO:0000313" key="3">
    <source>
        <dbReference type="Proteomes" id="UP000320811"/>
    </source>
</evidence>
<protein>
    <submittedName>
        <fullName evidence="2">Uncharacterized protein</fullName>
    </submittedName>
</protein>
<dbReference type="RefSeq" id="WP_145665571.1">
    <property type="nucleotide sequence ID" value="NZ_VIWO01000002.1"/>
</dbReference>
<reference evidence="2 3" key="1">
    <citation type="submission" date="2019-06" db="EMBL/GenBank/DDBJ databases">
        <title>Sorghum-associated microbial communities from plants grown in Nebraska, USA.</title>
        <authorList>
            <person name="Schachtman D."/>
        </authorList>
    </citation>
    <scope>NUCLEOTIDE SEQUENCE [LARGE SCALE GENOMIC DNA]</scope>
    <source>
        <strain evidence="2 3">1209</strain>
    </source>
</reference>
<accession>A0A561PW59</accession>
<comment type="caution">
    <text evidence="2">The sequence shown here is derived from an EMBL/GenBank/DDBJ whole genome shotgun (WGS) entry which is preliminary data.</text>
</comment>
<sequence>MHIYISEEAVIRDIQDRFQVMYPYLKLEFFKRPHTAGEGSPQKEKISPDTPIEKIRMLHSFGWLDISYYRTAAAVEHDLSYLYGLSAQILRRAGTVWLETTGTDGWTLEELNNSGRPAKHPTFNLPEEPETED</sequence>
<proteinExistence type="predicted"/>
<name>A0A561PW59_9BACT</name>